<evidence type="ECO:0000313" key="3">
    <source>
        <dbReference type="EMBL" id="NBD24763.1"/>
    </source>
</evidence>
<protein>
    <submittedName>
        <fullName evidence="3">Cupin domain-containing protein</fullName>
    </submittedName>
</protein>
<keyword evidence="4" id="KW-1185">Reference proteome</keyword>
<dbReference type="SUPFAM" id="SSF51182">
    <property type="entry name" value="RmlC-like cupins"/>
    <property type="match status" value="1"/>
</dbReference>
<dbReference type="InterPro" id="IPR014710">
    <property type="entry name" value="RmlC-like_jellyroll"/>
</dbReference>
<organism evidence="3 4">
    <name type="scientific">Paenibacillus glycinis</name>
    <dbReference type="NCBI Taxonomy" id="2697035"/>
    <lineage>
        <taxon>Bacteria</taxon>
        <taxon>Bacillati</taxon>
        <taxon>Bacillota</taxon>
        <taxon>Bacilli</taxon>
        <taxon>Bacillales</taxon>
        <taxon>Paenibacillaceae</taxon>
        <taxon>Paenibacillus</taxon>
    </lineage>
</organism>
<dbReference type="InterPro" id="IPR013096">
    <property type="entry name" value="Cupin_2"/>
</dbReference>
<feature type="region of interest" description="Disordered" evidence="1">
    <location>
        <begin position="22"/>
        <end position="49"/>
    </location>
</feature>
<sequence length="179" mass="20239">MANSGNEITNPRSGQRMIFRKTGKDTNGTMAEIESFNPPSQEREPEHVHPQQRSSCEVIAGTIHFHMDGKTHILKPGDSLEVPAGVPHYFWNESAEEAHTIQRFYPALEIDGFFKCYFAFARNGMLNEKGLPSLLRMSRPMLKYQNEIRTVNPPWAVQKAVFTALAPVAGLLGYKKTYE</sequence>
<gene>
    <name evidence="3" type="ORF">GT019_12840</name>
</gene>
<accession>A0ABW9XQ51</accession>
<dbReference type="Proteomes" id="UP000665561">
    <property type="component" value="Unassembled WGS sequence"/>
</dbReference>
<evidence type="ECO:0000256" key="1">
    <source>
        <dbReference type="SAM" id="MobiDB-lite"/>
    </source>
</evidence>
<dbReference type="PANTHER" id="PTHR36440:SF1">
    <property type="entry name" value="PUTATIVE (AFU_ORTHOLOGUE AFUA_8G07350)-RELATED"/>
    <property type="match status" value="1"/>
</dbReference>
<dbReference type="EMBL" id="JAAAMV010000009">
    <property type="protein sequence ID" value="NBD24763.1"/>
    <property type="molecule type" value="Genomic_DNA"/>
</dbReference>
<name>A0ABW9XQ51_9BACL</name>
<comment type="caution">
    <text evidence="3">The sequence shown here is derived from an EMBL/GenBank/DDBJ whole genome shotgun (WGS) entry which is preliminary data.</text>
</comment>
<dbReference type="Gene3D" id="2.60.120.10">
    <property type="entry name" value="Jelly Rolls"/>
    <property type="match status" value="1"/>
</dbReference>
<dbReference type="InterPro" id="IPR011051">
    <property type="entry name" value="RmlC_Cupin_sf"/>
</dbReference>
<dbReference type="Pfam" id="PF07883">
    <property type="entry name" value="Cupin_2"/>
    <property type="match status" value="1"/>
</dbReference>
<evidence type="ECO:0000313" key="4">
    <source>
        <dbReference type="Proteomes" id="UP000665561"/>
    </source>
</evidence>
<evidence type="ECO:0000259" key="2">
    <source>
        <dbReference type="Pfam" id="PF07883"/>
    </source>
</evidence>
<feature type="domain" description="Cupin type-2" evidence="2">
    <location>
        <begin position="39"/>
        <end position="99"/>
    </location>
</feature>
<reference evidence="3 4" key="1">
    <citation type="submission" date="2020-01" db="EMBL/GenBank/DDBJ databases">
        <title>Paenibacillus soybeanensis sp. nov. isolated from the nodules of soybean (Glycine max(L.) Merr).</title>
        <authorList>
            <person name="Wang H."/>
        </authorList>
    </citation>
    <scope>NUCLEOTIDE SEQUENCE [LARGE SCALE GENOMIC DNA]</scope>
    <source>
        <strain evidence="3 4">T1</strain>
    </source>
</reference>
<dbReference type="PANTHER" id="PTHR36440">
    <property type="entry name" value="PUTATIVE (AFU_ORTHOLOGUE AFUA_8G07350)-RELATED"/>
    <property type="match status" value="1"/>
</dbReference>
<proteinExistence type="predicted"/>
<dbReference type="RefSeq" id="WP_161743576.1">
    <property type="nucleotide sequence ID" value="NZ_JAAAMV010000009.1"/>
</dbReference>
<dbReference type="InterPro" id="IPR053146">
    <property type="entry name" value="QDO-like"/>
</dbReference>